<feature type="transmembrane region" description="Helical" evidence="17">
    <location>
        <begin position="129"/>
        <end position="152"/>
    </location>
</feature>
<dbReference type="InterPro" id="IPR004358">
    <property type="entry name" value="Sig_transdc_His_kin-like_C"/>
</dbReference>
<dbReference type="Gene3D" id="1.20.1740.10">
    <property type="entry name" value="Amino acid/polyamine transporter I"/>
    <property type="match status" value="1"/>
</dbReference>
<evidence type="ECO:0000256" key="7">
    <source>
        <dbReference type="ARBA" id="ARBA00022692"/>
    </source>
</evidence>
<evidence type="ECO:0000256" key="11">
    <source>
        <dbReference type="ARBA" id="ARBA00022989"/>
    </source>
</evidence>
<dbReference type="Pfam" id="PF00512">
    <property type="entry name" value="HisKA"/>
    <property type="match status" value="1"/>
</dbReference>
<dbReference type="InterPro" id="IPR005467">
    <property type="entry name" value="His_kinase_dom"/>
</dbReference>
<keyword evidence="8" id="KW-0547">Nucleotide-binding</keyword>
<feature type="transmembrane region" description="Helical" evidence="17">
    <location>
        <begin position="283"/>
        <end position="308"/>
    </location>
</feature>
<dbReference type="InterPro" id="IPR036097">
    <property type="entry name" value="HisK_dim/P_sf"/>
</dbReference>
<feature type="transmembrane region" description="Helical" evidence="17">
    <location>
        <begin position="95"/>
        <end position="117"/>
    </location>
</feature>
<dbReference type="SMART" id="SM00388">
    <property type="entry name" value="HisKA"/>
    <property type="match status" value="1"/>
</dbReference>
<evidence type="ECO:0000256" key="4">
    <source>
        <dbReference type="ARBA" id="ARBA00012438"/>
    </source>
</evidence>
<dbReference type="Gene3D" id="3.30.565.10">
    <property type="entry name" value="Histidine kinase-like ATPase, C-terminal domain"/>
    <property type="match status" value="1"/>
</dbReference>
<dbReference type="PANTHER" id="PTHR45339:SF1">
    <property type="entry name" value="HYBRID SIGNAL TRANSDUCTION HISTIDINE KINASE J"/>
    <property type="match status" value="1"/>
</dbReference>
<evidence type="ECO:0000256" key="10">
    <source>
        <dbReference type="ARBA" id="ARBA00022840"/>
    </source>
</evidence>
<feature type="transmembrane region" description="Helical" evidence="17">
    <location>
        <begin position="159"/>
        <end position="185"/>
    </location>
</feature>
<feature type="transmembrane region" description="Helical" evidence="17">
    <location>
        <begin position="498"/>
        <end position="519"/>
    </location>
</feature>
<keyword evidence="5 15" id="KW-0597">Phosphoprotein</keyword>
<evidence type="ECO:0000256" key="12">
    <source>
        <dbReference type="ARBA" id="ARBA00023012"/>
    </source>
</evidence>
<proteinExistence type="inferred from homology"/>
<dbReference type="InterPro" id="IPR001789">
    <property type="entry name" value="Sig_transdc_resp-reg_receiver"/>
</dbReference>
<dbReference type="InterPro" id="IPR036890">
    <property type="entry name" value="HATPase_C_sf"/>
</dbReference>
<keyword evidence="10" id="KW-0067">ATP-binding</keyword>
<evidence type="ECO:0000256" key="16">
    <source>
        <dbReference type="SAM" id="Coils"/>
    </source>
</evidence>
<dbReference type="GO" id="GO:0016020">
    <property type="term" value="C:membrane"/>
    <property type="evidence" value="ECO:0007669"/>
    <property type="project" value="UniProtKB-SubCell"/>
</dbReference>
<evidence type="ECO:0000256" key="17">
    <source>
        <dbReference type="SAM" id="Phobius"/>
    </source>
</evidence>
<organism evidence="20 21">
    <name type="scientific">Phormidesmis priestleyi ULC007</name>
    <dbReference type="NCBI Taxonomy" id="1920490"/>
    <lineage>
        <taxon>Bacteria</taxon>
        <taxon>Bacillati</taxon>
        <taxon>Cyanobacteriota</taxon>
        <taxon>Cyanophyceae</taxon>
        <taxon>Leptolyngbyales</taxon>
        <taxon>Leptolyngbyaceae</taxon>
        <taxon>Phormidesmis</taxon>
    </lineage>
</organism>
<keyword evidence="7 17" id="KW-0812">Transmembrane</keyword>
<dbReference type="Gene3D" id="1.10.287.130">
    <property type="match status" value="1"/>
</dbReference>
<name>A0A2T1DN79_9CYAN</name>
<dbReference type="FunFam" id="1.10.287.130:FF:000004">
    <property type="entry name" value="Ethylene receptor 1"/>
    <property type="match status" value="1"/>
</dbReference>
<comment type="subcellular location">
    <subcellularLocation>
        <location evidence="2">Membrane</location>
    </subcellularLocation>
</comment>
<evidence type="ECO:0000259" key="18">
    <source>
        <dbReference type="PROSITE" id="PS50109"/>
    </source>
</evidence>
<dbReference type="Gene3D" id="3.40.50.2300">
    <property type="match status" value="1"/>
</dbReference>
<dbReference type="SMART" id="SM00387">
    <property type="entry name" value="HATPase_c"/>
    <property type="match status" value="1"/>
</dbReference>
<evidence type="ECO:0000256" key="2">
    <source>
        <dbReference type="ARBA" id="ARBA00004370"/>
    </source>
</evidence>
<dbReference type="RefSeq" id="WP_073068984.1">
    <property type="nucleotide sequence ID" value="NZ_MPPI01000001.1"/>
</dbReference>
<dbReference type="AlphaFoldDB" id="A0A2T1DN79"/>
<evidence type="ECO:0000313" key="21">
    <source>
        <dbReference type="Proteomes" id="UP000238634"/>
    </source>
</evidence>
<dbReference type="InterPro" id="IPR003594">
    <property type="entry name" value="HATPase_dom"/>
</dbReference>
<feature type="transmembrane region" description="Helical" evidence="17">
    <location>
        <begin position="43"/>
        <end position="65"/>
    </location>
</feature>
<evidence type="ECO:0000256" key="13">
    <source>
        <dbReference type="ARBA" id="ARBA00023136"/>
    </source>
</evidence>
<evidence type="ECO:0000256" key="1">
    <source>
        <dbReference type="ARBA" id="ARBA00000085"/>
    </source>
</evidence>
<feature type="coiled-coil region" evidence="16">
    <location>
        <begin position="522"/>
        <end position="570"/>
    </location>
</feature>
<keyword evidence="9" id="KW-0418">Kinase</keyword>
<keyword evidence="21" id="KW-1185">Reference proteome</keyword>
<comment type="caution">
    <text evidence="20">The sequence shown here is derived from an EMBL/GenBank/DDBJ whole genome shotgun (WGS) entry which is preliminary data.</text>
</comment>
<feature type="transmembrane region" description="Helical" evidence="17">
    <location>
        <begin position="197"/>
        <end position="219"/>
    </location>
</feature>
<feature type="transmembrane region" description="Helical" evidence="17">
    <location>
        <begin position="360"/>
        <end position="381"/>
    </location>
</feature>
<dbReference type="SMART" id="SM00448">
    <property type="entry name" value="REC"/>
    <property type="match status" value="1"/>
</dbReference>
<comment type="catalytic activity">
    <reaction evidence="1">
        <text>ATP + protein L-histidine = ADP + protein N-phospho-L-histidine.</text>
        <dbReference type="EC" id="2.7.13.3"/>
    </reaction>
</comment>
<dbReference type="CDD" id="cd00082">
    <property type="entry name" value="HisKA"/>
    <property type="match status" value="1"/>
</dbReference>
<feature type="transmembrane region" description="Helical" evidence="17">
    <location>
        <begin position="336"/>
        <end position="354"/>
    </location>
</feature>
<evidence type="ECO:0000259" key="19">
    <source>
        <dbReference type="PROSITE" id="PS50110"/>
    </source>
</evidence>
<keyword evidence="6" id="KW-0808">Transferase</keyword>
<dbReference type="PROSITE" id="PS50109">
    <property type="entry name" value="HIS_KIN"/>
    <property type="match status" value="1"/>
</dbReference>
<dbReference type="PANTHER" id="PTHR45339">
    <property type="entry name" value="HYBRID SIGNAL TRANSDUCTION HISTIDINE KINASE J"/>
    <property type="match status" value="1"/>
</dbReference>
<dbReference type="FunFam" id="3.30.565.10:FF:000010">
    <property type="entry name" value="Sensor histidine kinase RcsC"/>
    <property type="match status" value="1"/>
</dbReference>
<feature type="domain" description="Histidine kinase" evidence="18">
    <location>
        <begin position="577"/>
        <end position="803"/>
    </location>
</feature>
<reference evidence="20 21" key="1">
    <citation type="submission" date="2018-02" db="EMBL/GenBank/DDBJ databases">
        <authorList>
            <person name="Cohen D.B."/>
            <person name="Kent A.D."/>
        </authorList>
    </citation>
    <scope>NUCLEOTIDE SEQUENCE [LARGE SCALE GENOMIC DNA]</scope>
    <source>
        <strain evidence="20 21">ULC007</strain>
    </source>
</reference>
<evidence type="ECO:0000256" key="15">
    <source>
        <dbReference type="PROSITE-ProRule" id="PRU00169"/>
    </source>
</evidence>
<comment type="similarity">
    <text evidence="3">In the N-terminal section; belongs to the phytochrome family.</text>
</comment>
<dbReference type="Pfam" id="PF02518">
    <property type="entry name" value="HATPase_c"/>
    <property type="match status" value="1"/>
</dbReference>
<dbReference type="CDD" id="cd16922">
    <property type="entry name" value="HATPase_EvgS-ArcB-TorS-like"/>
    <property type="match status" value="1"/>
</dbReference>
<sequence length="1057" mass="117041">MKSPQTDLASTPRLPRSLNLVETWGFGLAGPPGWTGLVPAMKVALGSQAIFVWIPATLIGILINYQVKSLGERQIDVAGGTPNYIARLLKRYPTIASYAAIGYLLNWVSTIPLNAIILTDVVQANLEPFGIHIPTIAMRIGFMLLPFVVAFNGTRALSILLLFFIVPSMGLLIAFSLQGLVWLGLSPESPGFLPTDWNWGSMGFADWAKWFFFATFATYSSETASSFVADSRRPSETLRFLDAAAWTGAIIFIAGSWVITRLAPANDTSGDVLLYLVTAAKPFWGQSASLIVTFLLASSCLLTMATAVSNSPRILYQLALDKHLAPVLGITSRRGVFGPALTIVFGLSLFFLFWGNVAQIVVVGNVGWFVSFTLMQLALWSQRGQPGVLAPRLAFAIFLLQTVVLFVGGLAWGWQDFLIGLLFPAGILVIDAAIRRIRFAPFRPNWWIRLYQSNTSPIKDLVLFQVSTLIVLICGSVLVGWGFRSLLNQKAVEQGNNLILVLLIIVAFVGVAIACWTTLPQVIAVEEARENAETLNQDLEIRVGQRTVELRKAKEVADQAKEVADSANHAKSEFLANMSHELRTPLNGILGYTQILQRSPSVVEKDQQGIGVIHQCASHLLTLINDVLDLSKIEARKLELHPHDLRLAPFLQGVVEICRIRADQKGLDFIYPLNQQLPVMIHADEKRLRQVLINLLGNAIKFTDAGSVTFAVSVVENPEQKSPYPTHTIRFQVEDTGIGMQPTQLKSIFLPFEQVGNREKQSEGTGLGLAISHKIVNMMESTIAVESQLGKGSKFWFEVALPKAHDSKQSEQQFAIKSISGFRGNKRKILVVDDRWENRLIVKNLLEPIGFEVFEAKDGQAGLDTALQKQPDLIISDISMPRMNGYEMMTQIRAMPALDEVIIVVSSANVFQEDQYKSLEAGAVEFLPKPIDVNSLFEMLQRQLNLEWLYSPKLQATSLNLPSEQGILEKQISSANSQSLTPLSVSTAIVIPSPQEISVLYDLARKGLIKDLLHQIDQLEKSDARLSEFCQSLRQWSKGFQLKKIRAFLEQYLESHT</sequence>
<gene>
    <name evidence="20" type="ORF">C7B65_00640</name>
</gene>
<dbReference type="STRING" id="1920490.GCA_001895925_00673"/>
<dbReference type="Pfam" id="PF00072">
    <property type="entry name" value="Response_reg"/>
    <property type="match status" value="1"/>
</dbReference>
<dbReference type="SUPFAM" id="SSF52172">
    <property type="entry name" value="CheY-like"/>
    <property type="match status" value="1"/>
</dbReference>
<accession>A0A2T1DN79</accession>
<dbReference type="GO" id="GO:0005524">
    <property type="term" value="F:ATP binding"/>
    <property type="evidence" value="ECO:0007669"/>
    <property type="project" value="UniProtKB-KW"/>
</dbReference>
<feature type="domain" description="Response regulatory" evidence="19">
    <location>
        <begin position="828"/>
        <end position="944"/>
    </location>
</feature>
<keyword evidence="11 17" id="KW-1133">Transmembrane helix</keyword>
<dbReference type="OrthoDB" id="569347at2"/>
<evidence type="ECO:0000313" key="20">
    <source>
        <dbReference type="EMBL" id="PSB21960.1"/>
    </source>
</evidence>
<dbReference type="PRINTS" id="PR00344">
    <property type="entry name" value="BCTRLSENSOR"/>
</dbReference>
<evidence type="ECO:0000256" key="8">
    <source>
        <dbReference type="ARBA" id="ARBA00022741"/>
    </source>
</evidence>
<dbReference type="InterPro" id="IPR003661">
    <property type="entry name" value="HisK_dim/P_dom"/>
</dbReference>
<keyword evidence="13 17" id="KW-0472">Membrane</keyword>
<feature type="transmembrane region" description="Helical" evidence="17">
    <location>
        <begin position="461"/>
        <end position="483"/>
    </location>
</feature>
<dbReference type="InterPro" id="IPR011006">
    <property type="entry name" value="CheY-like_superfamily"/>
</dbReference>
<dbReference type="GO" id="GO:0000155">
    <property type="term" value="F:phosphorelay sensor kinase activity"/>
    <property type="evidence" value="ECO:0007669"/>
    <property type="project" value="InterPro"/>
</dbReference>
<dbReference type="SUPFAM" id="SSF47384">
    <property type="entry name" value="Homodimeric domain of signal transducing histidine kinase"/>
    <property type="match status" value="1"/>
</dbReference>
<evidence type="ECO:0000256" key="6">
    <source>
        <dbReference type="ARBA" id="ARBA00022679"/>
    </source>
</evidence>
<reference evidence="20 21" key="2">
    <citation type="submission" date="2018-03" db="EMBL/GenBank/DDBJ databases">
        <title>The ancient ancestry and fast evolution of plastids.</title>
        <authorList>
            <person name="Moore K.R."/>
            <person name="Magnabosco C."/>
            <person name="Momper L."/>
            <person name="Gold D.A."/>
            <person name="Bosak T."/>
            <person name="Fournier G.P."/>
        </authorList>
    </citation>
    <scope>NUCLEOTIDE SEQUENCE [LARGE SCALE GENOMIC DNA]</scope>
    <source>
        <strain evidence="20 21">ULC007</strain>
    </source>
</reference>
<feature type="transmembrane region" description="Helical" evidence="17">
    <location>
        <begin position="240"/>
        <end position="263"/>
    </location>
</feature>
<keyword evidence="16" id="KW-0175">Coiled coil</keyword>
<evidence type="ECO:0000256" key="9">
    <source>
        <dbReference type="ARBA" id="ARBA00022777"/>
    </source>
</evidence>
<dbReference type="SUPFAM" id="SSF55874">
    <property type="entry name" value="ATPase domain of HSP90 chaperone/DNA topoisomerase II/histidine kinase"/>
    <property type="match status" value="1"/>
</dbReference>
<evidence type="ECO:0000256" key="14">
    <source>
        <dbReference type="ARBA" id="ARBA00074306"/>
    </source>
</evidence>
<evidence type="ECO:0000256" key="5">
    <source>
        <dbReference type="ARBA" id="ARBA00022553"/>
    </source>
</evidence>
<feature type="modified residue" description="4-aspartylphosphate" evidence="15">
    <location>
        <position position="877"/>
    </location>
</feature>
<feature type="transmembrane region" description="Helical" evidence="17">
    <location>
        <begin position="393"/>
        <end position="411"/>
    </location>
</feature>
<keyword evidence="12" id="KW-0902">Two-component regulatory system</keyword>
<dbReference type="PROSITE" id="PS50110">
    <property type="entry name" value="RESPONSE_REGULATORY"/>
    <property type="match status" value="1"/>
</dbReference>
<protein>
    <recommendedName>
        <fullName evidence="14">Circadian input-output histidine kinase CikA</fullName>
        <ecNumber evidence="4">2.7.13.3</ecNumber>
    </recommendedName>
</protein>
<evidence type="ECO:0000256" key="3">
    <source>
        <dbReference type="ARBA" id="ARBA00006402"/>
    </source>
</evidence>
<dbReference type="Proteomes" id="UP000238634">
    <property type="component" value="Unassembled WGS sequence"/>
</dbReference>
<dbReference type="EC" id="2.7.13.3" evidence="4"/>
<dbReference type="EMBL" id="PVWG01000001">
    <property type="protein sequence ID" value="PSB21960.1"/>
    <property type="molecule type" value="Genomic_DNA"/>
</dbReference>